<comment type="caution">
    <text evidence="1">The sequence shown here is derived from an EMBL/GenBank/DDBJ whole genome shotgun (WGS) entry which is preliminary data.</text>
</comment>
<dbReference type="EMBL" id="BARV01000023">
    <property type="protein sequence ID" value="GAH91792.1"/>
    <property type="molecule type" value="Genomic_DNA"/>
</dbReference>
<protein>
    <submittedName>
        <fullName evidence="1">Uncharacterized protein</fullName>
    </submittedName>
</protein>
<dbReference type="AlphaFoldDB" id="X1JCS3"/>
<proteinExistence type="predicted"/>
<accession>X1JCS3</accession>
<sequence>MSDPEQKTPPKQVCMIRISFPVDTDEQAIDYKKKINNVLADITTARIEFSLMSRPPIMPNGSQIQ</sequence>
<reference evidence="1" key="1">
    <citation type="journal article" date="2014" name="Front. Microbiol.">
        <title>High frequency of phylogenetically diverse reductive dehalogenase-homologous genes in deep subseafloor sedimentary metagenomes.</title>
        <authorList>
            <person name="Kawai M."/>
            <person name="Futagami T."/>
            <person name="Toyoda A."/>
            <person name="Takaki Y."/>
            <person name="Nishi S."/>
            <person name="Hori S."/>
            <person name="Arai W."/>
            <person name="Tsubouchi T."/>
            <person name="Morono Y."/>
            <person name="Uchiyama I."/>
            <person name="Ito T."/>
            <person name="Fujiyama A."/>
            <person name="Inagaki F."/>
            <person name="Takami H."/>
        </authorList>
    </citation>
    <scope>NUCLEOTIDE SEQUENCE</scope>
    <source>
        <strain evidence="1">Expedition CK06-06</strain>
    </source>
</reference>
<name>X1JCS3_9ZZZZ</name>
<gene>
    <name evidence="1" type="ORF">S06H3_00154</name>
</gene>
<evidence type="ECO:0000313" key="1">
    <source>
        <dbReference type="EMBL" id="GAH91792.1"/>
    </source>
</evidence>
<organism evidence="1">
    <name type="scientific">marine sediment metagenome</name>
    <dbReference type="NCBI Taxonomy" id="412755"/>
    <lineage>
        <taxon>unclassified sequences</taxon>
        <taxon>metagenomes</taxon>
        <taxon>ecological metagenomes</taxon>
    </lineage>
</organism>